<feature type="compositionally biased region" description="Acidic residues" evidence="9">
    <location>
        <begin position="92"/>
        <end position="105"/>
    </location>
</feature>
<dbReference type="Pfam" id="PF00176">
    <property type="entry name" value="SNF2-rel_dom"/>
    <property type="match status" value="1"/>
</dbReference>
<evidence type="ECO:0000256" key="4">
    <source>
        <dbReference type="ARBA" id="ARBA00022801"/>
    </source>
</evidence>
<dbReference type="Gene3D" id="3.40.50.10810">
    <property type="entry name" value="Tandem AAA-ATPase domain"/>
    <property type="match status" value="1"/>
</dbReference>
<feature type="compositionally biased region" description="Basic residues" evidence="9">
    <location>
        <begin position="204"/>
        <end position="217"/>
    </location>
</feature>
<feature type="compositionally biased region" description="Basic residues" evidence="9">
    <location>
        <begin position="273"/>
        <end position="284"/>
    </location>
</feature>
<evidence type="ECO:0000256" key="9">
    <source>
        <dbReference type="SAM" id="MobiDB-lite"/>
    </source>
</evidence>
<feature type="region of interest" description="Disordered" evidence="9">
    <location>
        <begin position="1178"/>
        <end position="1231"/>
    </location>
</feature>
<dbReference type="InterPro" id="IPR000330">
    <property type="entry name" value="SNF2_N"/>
</dbReference>
<dbReference type="InterPro" id="IPR044574">
    <property type="entry name" value="ARIP4-like"/>
</dbReference>
<protein>
    <recommendedName>
        <fullName evidence="14">Transcriptional regulator ATRX</fullName>
    </recommendedName>
</protein>
<accession>A0A9P0F9N4</accession>
<evidence type="ECO:0000256" key="6">
    <source>
        <dbReference type="ARBA" id="ARBA00022840"/>
    </source>
</evidence>
<keyword evidence="3" id="KW-0547">Nucleotide-binding</keyword>
<gene>
    <name evidence="12" type="ORF">BEMITA_LOCUS12374</name>
</gene>
<keyword evidence="13" id="KW-1185">Reference proteome</keyword>
<feature type="compositionally biased region" description="Basic residues" evidence="9">
    <location>
        <begin position="111"/>
        <end position="121"/>
    </location>
</feature>
<feature type="domain" description="Helicase C-terminal" evidence="11">
    <location>
        <begin position="787"/>
        <end position="958"/>
    </location>
</feature>
<keyword evidence="6" id="KW-0067">ATP-binding</keyword>
<dbReference type="SMART" id="SM00487">
    <property type="entry name" value="DEXDc"/>
    <property type="match status" value="1"/>
</dbReference>
<feature type="compositionally biased region" description="Basic and acidic residues" evidence="9">
    <location>
        <begin position="162"/>
        <end position="171"/>
    </location>
</feature>
<name>A0A9P0F9N4_BEMTA</name>
<dbReference type="Gene3D" id="3.40.50.300">
    <property type="entry name" value="P-loop containing nucleotide triphosphate hydrolases"/>
    <property type="match status" value="1"/>
</dbReference>
<feature type="compositionally biased region" description="Pro residues" evidence="9">
    <location>
        <begin position="1198"/>
        <end position="1224"/>
    </location>
</feature>
<keyword evidence="5" id="KW-0347">Helicase</keyword>
<keyword evidence="4" id="KW-0378">Hydrolase</keyword>
<feature type="compositionally biased region" description="Low complexity" evidence="9">
    <location>
        <begin position="703"/>
        <end position="723"/>
    </location>
</feature>
<dbReference type="PANTHER" id="PTHR45797:SF3">
    <property type="entry name" value="TRANSCRIPTIONAL REGULATOR ATRX HOMOLOG"/>
    <property type="match status" value="1"/>
</dbReference>
<dbReference type="PANTHER" id="PTHR45797">
    <property type="entry name" value="RAD54-LIKE"/>
    <property type="match status" value="1"/>
</dbReference>
<dbReference type="InterPro" id="IPR049730">
    <property type="entry name" value="SNF2/RAD54-like_C"/>
</dbReference>
<evidence type="ECO:0000259" key="10">
    <source>
        <dbReference type="PROSITE" id="PS51192"/>
    </source>
</evidence>
<dbReference type="SMART" id="SM00490">
    <property type="entry name" value="HELICc"/>
    <property type="match status" value="1"/>
</dbReference>
<keyword evidence="8" id="KW-0539">Nucleus</keyword>
<feature type="compositionally biased region" description="Acidic residues" evidence="9">
    <location>
        <begin position="184"/>
        <end position="195"/>
    </location>
</feature>
<feature type="region of interest" description="Disordered" evidence="9">
    <location>
        <begin position="688"/>
        <end position="760"/>
    </location>
</feature>
<dbReference type="GO" id="GO:0004386">
    <property type="term" value="F:helicase activity"/>
    <property type="evidence" value="ECO:0007669"/>
    <property type="project" value="UniProtKB-KW"/>
</dbReference>
<evidence type="ECO:0000256" key="1">
    <source>
        <dbReference type="ARBA" id="ARBA00004123"/>
    </source>
</evidence>
<evidence type="ECO:0000256" key="2">
    <source>
        <dbReference type="ARBA" id="ARBA00007025"/>
    </source>
</evidence>
<dbReference type="OrthoDB" id="9900844at2759"/>
<feature type="domain" description="Helicase ATP-binding" evidence="10">
    <location>
        <begin position="373"/>
        <end position="557"/>
    </location>
</feature>
<comment type="similarity">
    <text evidence="2">Belongs to the SNF2/RAD54 helicase family.</text>
</comment>
<dbReference type="InterPro" id="IPR001650">
    <property type="entry name" value="Helicase_C-like"/>
</dbReference>
<sequence length="1231" mass="137122">MPRAKVVSESDSEGEKPTRTTRRTRQNRKSSASDGEKATSGSNINDTDTSVAKNKKKAKEKLKQDEPESGKLSSLDNNSTPPKKKKSAKNEEAEDGASSDSESDIVEAKKEKKTAKKKSGKSKIASSESNDSESDVSEVKNKKGKSKKSKKSADDEEASDDNDVKVVENGKKKANKRGKKTSSDDDDVIDPDESGGSESDVAPKKGKKNVKKRPKRKLISDSESEVSEGSASPIVISDSESSPEKPKRKRKRVRAVATSDSQSDGSGSDSKSPKKGRKNIKKLKKLSETTKAVNQAEAERIKRISERQKIYNSVFNASCFGEKKTLDSLVLDFDPKSKKALVAVEDALVKKLKPHQGKGIKFMWDSCFESLDVAKKQEGSGCILAHCMGLGKTLQVIALTYTLLTQASEHVKSVLVLCPLSTVLNWYSEFEKWLEGVDQSIEVYHLTDIKTNPLRADICMQWHKNGGVMILSYNNFRILTGSPRGGKKMKEKLLTSILDPGPDLIVCDEGHLLKNEQSAISKAVSKMRTMRRIVLTGTPLQNNLQEYHCMVQFVKPNLLGEKREFLNRFVNPIMNGQYGDSTAHDVKVMKQRSHVLHKKLEGIVQRADYTVLKPYLPEKYEYVISLRLSDLQLKLYQHYLENVSRNMMEDKKMGGSCLFQDFNNLRLVWTHPYLLKLKALEDDKKEEMKEFDESDDSIKDFVTDGSDTASSTSSDEGSGSMSGSDEEYKPSSTRRVTRGLKQSGAVTEEEMKNEESDKKDPLANQWWSELVTPEMFDDITLSAKLMLLFSILRECEEIGDKVLVFSQSIVSLNAIEYFLEKIHEATRRKGDFHGFKGSWVFGLDYFRLDGTCSSQNRSTNCDTFNSPKNLRGRLFLISTRAGGLGINLTGANRAVVFDVSWNPSHDVQSIFRIYRFGQTKPCYIYRFVARGTMEEKVYERQVAKISLAYRVVDEQQVDRHFSSSDLRELYMLPDNKEEALTPIVPKDRLMAELLKEHKNTIFKIHEHDSLLENTEEEDLDEEERKAAWEAYENEKNYNANTARMNLNMGMPGMGMGMPMPGMGMGMPGMPGMQPGMYQQRFQSTEGLPGPRNNYGIHPGMVGLNMAPGSRPANSNAFPKMFTPSLLQQFYMQNPKVISNLYQKLKADNPLKPESQINGMLQQCVMGYLNAAMAQSQHSMNQGMPSAPPTAAPAAAPSGPIPMPPPSGPIPMPPPGGAIPMPAPGGAPSTAK</sequence>
<dbReference type="CDD" id="cd18793">
    <property type="entry name" value="SF2_C_SNF"/>
    <property type="match status" value="1"/>
</dbReference>
<feature type="region of interest" description="Disordered" evidence="9">
    <location>
        <begin position="1"/>
        <end position="295"/>
    </location>
</feature>
<dbReference type="KEGG" id="btab:109036028"/>
<dbReference type="GO" id="GO:0005634">
    <property type="term" value="C:nucleus"/>
    <property type="evidence" value="ECO:0007669"/>
    <property type="project" value="UniProtKB-SubCell"/>
</dbReference>
<keyword evidence="7" id="KW-0238">DNA-binding</keyword>
<reference evidence="12" key="1">
    <citation type="submission" date="2021-12" db="EMBL/GenBank/DDBJ databases">
        <authorList>
            <person name="King R."/>
        </authorList>
    </citation>
    <scope>NUCLEOTIDE SEQUENCE</scope>
</reference>
<evidence type="ECO:0000313" key="13">
    <source>
        <dbReference type="Proteomes" id="UP001152759"/>
    </source>
</evidence>
<feature type="compositionally biased region" description="Polar residues" evidence="9">
    <location>
        <begin position="29"/>
        <end position="52"/>
    </location>
</feature>
<evidence type="ECO:0000313" key="12">
    <source>
        <dbReference type="EMBL" id="CAH0394029.1"/>
    </source>
</evidence>
<feature type="compositionally biased region" description="Low complexity" evidence="9">
    <location>
        <begin position="255"/>
        <end position="270"/>
    </location>
</feature>
<feature type="compositionally biased region" description="Basic and acidic residues" evidence="9">
    <location>
        <begin position="749"/>
        <end position="760"/>
    </location>
</feature>
<comment type="subcellular location">
    <subcellularLocation>
        <location evidence="1">Nucleus</location>
    </subcellularLocation>
</comment>
<dbReference type="SUPFAM" id="SSF52540">
    <property type="entry name" value="P-loop containing nucleoside triphosphate hydrolases"/>
    <property type="match status" value="2"/>
</dbReference>
<dbReference type="InterPro" id="IPR027417">
    <property type="entry name" value="P-loop_NTPase"/>
</dbReference>
<evidence type="ECO:0000256" key="7">
    <source>
        <dbReference type="ARBA" id="ARBA00023125"/>
    </source>
</evidence>
<dbReference type="GO" id="GO:0003677">
    <property type="term" value="F:DNA binding"/>
    <property type="evidence" value="ECO:0007669"/>
    <property type="project" value="UniProtKB-KW"/>
</dbReference>
<dbReference type="InterPro" id="IPR014001">
    <property type="entry name" value="Helicase_ATP-bd"/>
</dbReference>
<feature type="compositionally biased region" description="Basic residues" evidence="9">
    <location>
        <begin position="19"/>
        <end position="28"/>
    </location>
</feature>
<evidence type="ECO:0000256" key="8">
    <source>
        <dbReference type="ARBA" id="ARBA00023242"/>
    </source>
</evidence>
<dbReference type="GO" id="GO:0005524">
    <property type="term" value="F:ATP binding"/>
    <property type="evidence" value="ECO:0007669"/>
    <property type="project" value="UniProtKB-KW"/>
</dbReference>
<organism evidence="12 13">
    <name type="scientific">Bemisia tabaci</name>
    <name type="common">Sweetpotato whitefly</name>
    <name type="synonym">Aleurodes tabaci</name>
    <dbReference type="NCBI Taxonomy" id="7038"/>
    <lineage>
        <taxon>Eukaryota</taxon>
        <taxon>Metazoa</taxon>
        <taxon>Ecdysozoa</taxon>
        <taxon>Arthropoda</taxon>
        <taxon>Hexapoda</taxon>
        <taxon>Insecta</taxon>
        <taxon>Pterygota</taxon>
        <taxon>Neoptera</taxon>
        <taxon>Paraneoptera</taxon>
        <taxon>Hemiptera</taxon>
        <taxon>Sternorrhyncha</taxon>
        <taxon>Aleyrodoidea</taxon>
        <taxon>Aleyrodidae</taxon>
        <taxon>Aleyrodinae</taxon>
        <taxon>Bemisia</taxon>
    </lineage>
</organism>
<evidence type="ECO:0008006" key="14">
    <source>
        <dbReference type="Google" id="ProtNLM"/>
    </source>
</evidence>
<dbReference type="Pfam" id="PF00271">
    <property type="entry name" value="Helicase_C"/>
    <property type="match status" value="1"/>
</dbReference>
<dbReference type="PROSITE" id="PS51192">
    <property type="entry name" value="HELICASE_ATP_BIND_1"/>
    <property type="match status" value="1"/>
</dbReference>
<dbReference type="EMBL" id="OU963869">
    <property type="protein sequence ID" value="CAH0394029.1"/>
    <property type="molecule type" value="Genomic_DNA"/>
</dbReference>
<proteinExistence type="inferred from homology"/>
<dbReference type="InterPro" id="IPR038718">
    <property type="entry name" value="SNF2-like_sf"/>
</dbReference>
<dbReference type="PROSITE" id="PS51194">
    <property type="entry name" value="HELICASE_CTER"/>
    <property type="match status" value="1"/>
</dbReference>
<dbReference type="AlphaFoldDB" id="A0A9P0F9N4"/>
<evidence type="ECO:0000259" key="11">
    <source>
        <dbReference type="PROSITE" id="PS51194"/>
    </source>
</evidence>
<evidence type="ECO:0000256" key="5">
    <source>
        <dbReference type="ARBA" id="ARBA00022806"/>
    </source>
</evidence>
<dbReference type="GO" id="GO:0016887">
    <property type="term" value="F:ATP hydrolysis activity"/>
    <property type="evidence" value="ECO:0007669"/>
    <property type="project" value="InterPro"/>
</dbReference>
<evidence type="ECO:0000256" key="3">
    <source>
        <dbReference type="ARBA" id="ARBA00022741"/>
    </source>
</evidence>
<dbReference type="Proteomes" id="UP001152759">
    <property type="component" value="Chromosome 8"/>
</dbReference>